<keyword evidence="2" id="KW-1185">Reference proteome</keyword>
<dbReference type="Proteomes" id="UP001242903">
    <property type="component" value="Unassembled WGS sequence"/>
</dbReference>
<organism evidence="1 2">
    <name type="scientific">Leuconostoc falkenbergense</name>
    <dbReference type="NCBI Taxonomy" id="2766470"/>
    <lineage>
        <taxon>Bacteria</taxon>
        <taxon>Bacillati</taxon>
        <taxon>Bacillota</taxon>
        <taxon>Bacilli</taxon>
        <taxon>Lactobacillales</taxon>
        <taxon>Lactobacillaceae</taxon>
        <taxon>Leuconostoc</taxon>
    </lineage>
</organism>
<dbReference type="RefSeq" id="WP_273706534.1">
    <property type="nucleotide sequence ID" value="NZ_JAUCAQ010000014.1"/>
</dbReference>
<accession>A0ABT7RZY7</accession>
<evidence type="ECO:0000313" key="1">
    <source>
        <dbReference type="EMBL" id="MDM7646784.1"/>
    </source>
</evidence>
<proteinExistence type="predicted"/>
<dbReference type="EMBL" id="JAUCAQ010000014">
    <property type="protein sequence ID" value="MDM7646784.1"/>
    <property type="molecule type" value="Genomic_DNA"/>
</dbReference>
<sequence length="143" mass="16558">MYPSFYDANEIALSEVTDVVYEKIAENNINVINISASETDSDIANINKRVIVFNPNFDTTFSVPFRLAHEMSHVLYGSRSKTYTFSPLSKSTEEIEANLNGIQILADIFFGDYYSATQRWEHRYRFIELFDLQPITHLVERCL</sequence>
<evidence type="ECO:0000313" key="2">
    <source>
        <dbReference type="Proteomes" id="UP001242903"/>
    </source>
</evidence>
<protein>
    <submittedName>
        <fullName evidence="1">ImmA/IrrE family metallo-endopeptidase</fullName>
    </submittedName>
</protein>
<reference evidence="1 2" key="1">
    <citation type="submission" date="2023-06" db="EMBL/GenBank/DDBJ databases">
        <title>Draft Genome Sequences of lactic acid bacteria strains isolated from fermented milk products.</title>
        <authorList>
            <person name="Elcheninov A.G."/>
            <person name="Klyukina A."/>
            <person name="Zayulina K.S."/>
            <person name="Gavirova L.A."/>
            <person name="Shcherbakova P.A."/>
            <person name="Shestakov A.I."/>
            <person name="Kublanov I.V."/>
            <person name="Kochetkova T.V."/>
        </authorList>
    </citation>
    <scope>NUCLEOTIDE SEQUENCE [LARGE SCALE GENOMIC DNA]</scope>
    <source>
        <strain evidence="1 2">TOM.81</strain>
    </source>
</reference>
<gene>
    <name evidence="1" type="ORF">QUE93_07120</name>
</gene>
<name>A0ABT7RZY7_9LACO</name>
<comment type="caution">
    <text evidence="1">The sequence shown here is derived from an EMBL/GenBank/DDBJ whole genome shotgun (WGS) entry which is preliminary data.</text>
</comment>